<reference evidence="17" key="1">
    <citation type="journal article" date="2019" name="Int. J. Syst. Evol. Microbiol.">
        <title>The Global Catalogue of Microorganisms (GCM) 10K type strain sequencing project: providing services to taxonomists for standard genome sequencing and annotation.</title>
        <authorList>
            <consortium name="The Broad Institute Genomics Platform"/>
            <consortium name="The Broad Institute Genome Sequencing Center for Infectious Disease"/>
            <person name="Wu L."/>
            <person name="Ma J."/>
        </authorList>
    </citation>
    <scope>NUCLEOTIDE SEQUENCE [LARGE SCALE GENOMIC DNA]</scope>
    <source>
        <strain evidence="17">TISTR 1827</strain>
    </source>
</reference>
<dbReference type="PANTHER" id="PTHR34220">
    <property type="entry name" value="SENSOR HISTIDINE KINASE YPDA"/>
    <property type="match status" value="1"/>
</dbReference>
<dbReference type="SUPFAM" id="SSF158472">
    <property type="entry name" value="HAMP domain-like"/>
    <property type="match status" value="1"/>
</dbReference>
<dbReference type="InterPro" id="IPR050640">
    <property type="entry name" value="Bact_2-comp_sensor_kinase"/>
</dbReference>
<evidence type="ECO:0000256" key="3">
    <source>
        <dbReference type="ARBA" id="ARBA00012438"/>
    </source>
</evidence>
<dbReference type="PROSITE" id="PS50109">
    <property type="entry name" value="HIS_KIN"/>
    <property type="match status" value="1"/>
</dbReference>
<keyword evidence="8 16" id="KW-0418">Kinase</keyword>
<evidence type="ECO:0000259" key="14">
    <source>
        <dbReference type="PROSITE" id="PS50109"/>
    </source>
</evidence>
<evidence type="ECO:0000256" key="2">
    <source>
        <dbReference type="ARBA" id="ARBA00004651"/>
    </source>
</evidence>
<dbReference type="Pfam" id="PF06580">
    <property type="entry name" value="His_kinase"/>
    <property type="match status" value="1"/>
</dbReference>
<keyword evidence="6" id="KW-0808">Transferase</keyword>
<dbReference type="GO" id="GO:0016301">
    <property type="term" value="F:kinase activity"/>
    <property type="evidence" value="ECO:0007669"/>
    <property type="project" value="UniProtKB-KW"/>
</dbReference>
<gene>
    <name evidence="16" type="ORF">ACFSW5_24000</name>
</gene>
<evidence type="ECO:0000313" key="17">
    <source>
        <dbReference type="Proteomes" id="UP001597493"/>
    </source>
</evidence>
<keyword evidence="10" id="KW-0902">Two-component regulatory system</keyword>
<organism evidence="16 17">
    <name type="scientific">Paenibacillus thailandensis</name>
    <dbReference type="NCBI Taxonomy" id="393250"/>
    <lineage>
        <taxon>Bacteria</taxon>
        <taxon>Bacillati</taxon>
        <taxon>Bacillota</taxon>
        <taxon>Bacilli</taxon>
        <taxon>Bacillales</taxon>
        <taxon>Paenibacillaceae</taxon>
        <taxon>Paenibacillus</taxon>
    </lineage>
</organism>
<feature type="domain" description="HAMP" evidence="15">
    <location>
        <begin position="198"/>
        <end position="250"/>
    </location>
</feature>
<proteinExistence type="predicted"/>
<dbReference type="Pfam" id="PF00672">
    <property type="entry name" value="HAMP"/>
    <property type="match status" value="1"/>
</dbReference>
<dbReference type="PROSITE" id="PS50885">
    <property type="entry name" value="HAMP"/>
    <property type="match status" value="1"/>
</dbReference>
<evidence type="ECO:0000256" key="9">
    <source>
        <dbReference type="ARBA" id="ARBA00022840"/>
    </source>
</evidence>
<dbReference type="SUPFAM" id="SSF55874">
    <property type="entry name" value="ATPase domain of HSP90 chaperone/DNA topoisomerase II/histidine kinase"/>
    <property type="match status" value="1"/>
</dbReference>
<dbReference type="CDD" id="cd06225">
    <property type="entry name" value="HAMP"/>
    <property type="match status" value="1"/>
</dbReference>
<comment type="catalytic activity">
    <reaction evidence="1">
        <text>ATP + protein L-histidine = ADP + protein N-phospho-L-histidine.</text>
        <dbReference type="EC" id="2.7.13.3"/>
    </reaction>
</comment>
<feature type="transmembrane region" description="Helical" evidence="13">
    <location>
        <begin position="9"/>
        <end position="29"/>
    </location>
</feature>
<dbReference type="InterPro" id="IPR003660">
    <property type="entry name" value="HAMP_dom"/>
</dbReference>
<dbReference type="InterPro" id="IPR036890">
    <property type="entry name" value="HATPase_C_sf"/>
</dbReference>
<accession>A0ABW5R4P9</accession>
<evidence type="ECO:0000256" key="11">
    <source>
        <dbReference type="ARBA" id="ARBA00023136"/>
    </source>
</evidence>
<protein>
    <recommendedName>
        <fullName evidence="3">histidine kinase</fullName>
        <ecNumber evidence="3">2.7.13.3</ecNumber>
    </recommendedName>
</protein>
<dbReference type="EC" id="2.7.13.3" evidence="3"/>
<keyword evidence="13" id="KW-0812">Transmembrane</keyword>
<evidence type="ECO:0000256" key="10">
    <source>
        <dbReference type="ARBA" id="ARBA00023012"/>
    </source>
</evidence>
<evidence type="ECO:0000259" key="15">
    <source>
        <dbReference type="PROSITE" id="PS50885"/>
    </source>
</evidence>
<keyword evidence="5" id="KW-0597">Phosphoprotein</keyword>
<feature type="coiled-coil region" evidence="12">
    <location>
        <begin position="245"/>
        <end position="275"/>
    </location>
</feature>
<dbReference type="Gene3D" id="3.30.565.10">
    <property type="entry name" value="Histidine kinase-like ATPase, C-terminal domain"/>
    <property type="match status" value="1"/>
</dbReference>
<comment type="subcellular location">
    <subcellularLocation>
        <location evidence="2">Cell membrane</location>
        <topology evidence="2">Multi-pass membrane protein</topology>
    </subcellularLocation>
</comment>
<dbReference type="InterPro" id="IPR010559">
    <property type="entry name" value="Sig_transdc_His_kin_internal"/>
</dbReference>
<keyword evidence="13" id="KW-1133">Transmembrane helix</keyword>
<dbReference type="Pfam" id="PF02518">
    <property type="entry name" value="HATPase_c"/>
    <property type="match status" value="1"/>
</dbReference>
<evidence type="ECO:0000313" key="16">
    <source>
        <dbReference type="EMBL" id="MFD2663305.1"/>
    </source>
</evidence>
<keyword evidence="4" id="KW-1003">Cell membrane</keyword>
<dbReference type="SMART" id="SM00304">
    <property type="entry name" value="HAMP"/>
    <property type="match status" value="1"/>
</dbReference>
<comment type="caution">
    <text evidence="16">The sequence shown here is derived from an EMBL/GenBank/DDBJ whole genome shotgun (WGS) entry which is preliminary data.</text>
</comment>
<dbReference type="SMART" id="SM00387">
    <property type="entry name" value="HATPase_c"/>
    <property type="match status" value="1"/>
</dbReference>
<dbReference type="Proteomes" id="UP001597493">
    <property type="component" value="Unassembled WGS sequence"/>
</dbReference>
<evidence type="ECO:0000256" key="13">
    <source>
        <dbReference type="SAM" id="Phobius"/>
    </source>
</evidence>
<evidence type="ECO:0000256" key="6">
    <source>
        <dbReference type="ARBA" id="ARBA00022679"/>
    </source>
</evidence>
<evidence type="ECO:0000256" key="12">
    <source>
        <dbReference type="SAM" id="Coils"/>
    </source>
</evidence>
<dbReference type="PANTHER" id="PTHR34220:SF7">
    <property type="entry name" value="SENSOR HISTIDINE KINASE YPDA"/>
    <property type="match status" value="1"/>
</dbReference>
<keyword evidence="9" id="KW-0067">ATP-binding</keyword>
<evidence type="ECO:0000256" key="4">
    <source>
        <dbReference type="ARBA" id="ARBA00022475"/>
    </source>
</evidence>
<dbReference type="RefSeq" id="WP_379279056.1">
    <property type="nucleotide sequence ID" value="NZ_JBHUGT010000039.1"/>
</dbReference>
<evidence type="ECO:0000256" key="5">
    <source>
        <dbReference type="ARBA" id="ARBA00022553"/>
    </source>
</evidence>
<name>A0ABW5R4P9_9BACL</name>
<dbReference type="Gene3D" id="6.10.340.10">
    <property type="match status" value="1"/>
</dbReference>
<keyword evidence="11 13" id="KW-0472">Membrane</keyword>
<dbReference type="InterPro" id="IPR003594">
    <property type="entry name" value="HATPase_dom"/>
</dbReference>
<evidence type="ECO:0000256" key="7">
    <source>
        <dbReference type="ARBA" id="ARBA00022741"/>
    </source>
</evidence>
<feature type="transmembrane region" description="Helical" evidence="13">
    <location>
        <begin position="177"/>
        <end position="196"/>
    </location>
</feature>
<evidence type="ECO:0000256" key="8">
    <source>
        <dbReference type="ARBA" id="ARBA00022777"/>
    </source>
</evidence>
<keyword evidence="7" id="KW-0547">Nucleotide-binding</keyword>
<feature type="domain" description="Histidine kinase" evidence="14">
    <location>
        <begin position="371"/>
        <end position="477"/>
    </location>
</feature>
<evidence type="ECO:0000256" key="1">
    <source>
        <dbReference type="ARBA" id="ARBA00000085"/>
    </source>
</evidence>
<dbReference type="InterPro" id="IPR005467">
    <property type="entry name" value="His_kinase_dom"/>
</dbReference>
<dbReference type="EMBL" id="JBHUMY010000041">
    <property type="protein sequence ID" value="MFD2663305.1"/>
    <property type="molecule type" value="Genomic_DNA"/>
</dbReference>
<keyword evidence="12" id="KW-0175">Coiled coil</keyword>
<sequence length="490" mass="55891">MIGIQKKIMALAAVVLFFMAVIWIALTYYNQKTHDQYNAILQRYLAMNEVTTASQQTVAALNNYLLSPTLHNLAQIDASKENVRKAKAEVMALRNGENSFALANYMNLIDSLIETTDRSLMFRSEKETEDSTKAFTEATRISKYISEMTLSLLDSELKTYDRFYRGIIEQSKELKKLGIWLLLLMTFLLLLFTYWFSLSITRPVLKLTKAAKELSRGRFDLQIEVESNDEISFLAKMFDRMRININNLISEIQQKAQLEHELQRNKLLLQESQLRSLQSQINPHFLFNTLDTLSKKAYLEGAEETSDLLVNVASLLRYNLKRLNRPVTLYEEANVLRQYIEIQKTRFTERLSFYADIDEACLHVQIPGLTLQPIVENAVIHAVEPMEDGGTIWFRIIAGDDRVTVEIEDDGPGMEESRIKQILEEAPVAAEGHSTGIGLGNVVRRLRLFYGRDDVIGIESGGAVRGTKVVMQIPAARRLECDDDKSSDRG</sequence>
<keyword evidence="17" id="KW-1185">Reference proteome</keyword>